<accession>A0A1Y5Q6F1</accession>
<reference evidence="1" key="1">
    <citation type="submission" date="2016-03" db="EMBL/GenBank/DDBJ databases">
        <authorList>
            <person name="Ploux O."/>
        </authorList>
    </citation>
    <scope>NUCLEOTIDE SEQUENCE</scope>
    <source>
        <strain evidence="1">UC10</strain>
    </source>
</reference>
<organism evidence="1">
    <name type="scientific">uncultured Stenotrophomonas sp</name>
    <dbReference type="NCBI Taxonomy" id="165438"/>
    <lineage>
        <taxon>Bacteria</taxon>
        <taxon>Pseudomonadati</taxon>
        <taxon>Pseudomonadota</taxon>
        <taxon>Gammaproteobacteria</taxon>
        <taxon>Lysobacterales</taxon>
        <taxon>Lysobacteraceae</taxon>
        <taxon>Stenotrophomonas</taxon>
        <taxon>environmental samples</taxon>
    </lineage>
</organism>
<protein>
    <submittedName>
        <fullName evidence="1">Uncharacterized protein</fullName>
    </submittedName>
</protein>
<dbReference type="AlphaFoldDB" id="A0A1Y5Q6F1"/>
<proteinExistence type="predicted"/>
<evidence type="ECO:0000313" key="1">
    <source>
        <dbReference type="EMBL" id="SBV37803.1"/>
    </source>
</evidence>
<gene>
    <name evidence="1" type="ORF">STPYR_12746</name>
</gene>
<name>A0A1Y5Q6F1_9GAMM</name>
<sequence>MNELLDAKRGTMALIADGIEGWRLNRINAGPPFHVETIKYGPQYTHMRESPPQVCDARGVVALSGTGGAVFCSTREQADRLCELANAGMLDRI</sequence>
<dbReference type="EMBL" id="FLTS01000001">
    <property type="protein sequence ID" value="SBV37803.1"/>
    <property type="molecule type" value="Genomic_DNA"/>
</dbReference>